<evidence type="ECO:0000313" key="1">
    <source>
        <dbReference type="EMBL" id="CAA9342491.1"/>
    </source>
</evidence>
<proteinExistence type="predicted"/>
<organism evidence="1">
    <name type="scientific">uncultured Nocardioidaceae bacterium</name>
    <dbReference type="NCBI Taxonomy" id="253824"/>
    <lineage>
        <taxon>Bacteria</taxon>
        <taxon>Bacillati</taxon>
        <taxon>Actinomycetota</taxon>
        <taxon>Actinomycetes</taxon>
        <taxon>Propionibacteriales</taxon>
        <taxon>Nocardioidaceae</taxon>
        <taxon>environmental samples</taxon>
    </lineage>
</organism>
<dbReference type="SUPFAM" id="SSF52540">
    <property type="entry name" value="P-loop containing nucleoside triphosphate hydrolases"/>
    <property type="match status" value="1"/>
</dbReference>
<gene>
    <name evidence="1" type="ORF">AVDCRST_MAG29-1661</name>
</gene>
<dbReference type="InterPro" id="IPR027417">
    <property type="entry name" value="P-loop_NTPase"/>
</dbReference>
<sequence>MIQVLLAVCGEAWEADVVRSLSRPGSPLVLVRRCMDVTDAVATAASGQAEVVLVGRALPGLDSDVVARLAEAGAVPVGVVDDTDGVDALALQAMGISSLLVWSRVEELPGLLDRHRGSGTPVNGRAPDELFGSDGAPMPTGQLLAVWGPTGAPGRSTVALGLAAELSSRDVPTLLIDMDVYGGAVAQMLAVLDEVSGLLAAARLASTGRLTLGALHEHVREVNPCLRVLTGLPRADRWPQLRPSALAGLLNVARLMAPVVVLDCGFSLESEEELSFDTAAPRRNGATLAALERADRVVVVGSAEPLGLARLARGVLDLTEAVPGVDASVVVNRVRSGLGWSTAEVGATVERFTARAPVAYLPEDRAAVDRAWVAGRTLPECAPDSPLRRALAAMTTEVTHVGVAAPRRRALRRR</sequence>
<accession>A0A6J4LVK3</accession>
<dbReference type="AlphaFoldDB" id="A0A6J4LVK3"/>
<name>A0A6J4LVK3_9ACTN</name>
<dbReference type="EMBL" id="CADCUG010000107">
    <property type="protein sequence ID" value="CAA9342491.1"/>
    <property type="molecule type" value="Genomic_DNA"/>
</dbReference>
<protein>
    <submittedName>
        <fullName evidence="1">Type II/IV secretion system ATPase TadZ/CpaE, associated with Flp pilus assembly</fullName>
    </submittedName>
</protein>
<dbReference type="Gene3D" id="3.40.50.300">
    <property type="entry name" value="P-loop containing nucleotide triphosphate hydrolases"/>
    <property type="match status" value="1"/>
</dbReference>
<reference evidence="1" key="1">
    <citation type="submission" date="2020-02" db="EMBL/GenBank/DDBJ databases">
        <authorList>
            <person name="Meier V. D."/>
        </authorList>
    </citation>
    <scope>NUCLEOTIDE SEQUENCE</scope>
    <source>
        <strain evidence="1">AVDCRST_MAG29</strain>
    </source>
</reference>